<dbReference type="InterPro" id="IPR004345">
    <property type="entry name" value="TB2_DP1_HVA22"/>
</dbReference>
<feature type="compositionally biased region" description="Basic and acidic residues" evidence="2">
    <location>
        <begin position="188"/>
        <end position="198"/>
    </location>
</feature>
<dbReference type="PANTHER" id="PTHR12300">
    <property type="entry name" value="HVA22-LIKE PROTEINS"/>
    <property type="match status" value="1"/>
</dbReference>
<proteinExistence type="inferred from homology"/>
<keyword evidence="4" id="KW-1185">Reference proteome</keyword>
<feature type="region of interest" description="Disordered" evidence="2">
    <location>
        <begin position="149"/>
        <end position="256"/>
    </location>
</feature>
<organism evidence="3 4">
    <name type="scientific">Ilex paraguariensis</name>
    <name type="common">yerba mate</name>
    <dbReference type="NCBI Taxonomy" id="185542"/>
    <lineage>
        <taxon>Eukaryota</taxon>
        <taxon>Viridiplantae</taxon>
        <taxon>Streptophyta</taxon>
        <taxon>Embryophyta</taxon>
        <taxon>Tracheophyta</taxon>
        <taxon>Spermatophyta</taxon>
        <taxon>Magnoliopsida</taxon>
        <taxon>eudicotyledons</taxon>
        <taxon>Gunneridae</taxon>
        <taxon>Pentapetalae</taxon>
        <taxon>asterids</taxon>
        <taxon>campanulids</taxon>
        <taxon>Aquifoliales</taxon>
        <taxon>Aquifoliaceae</taxon>
        <taxon>Ilex</taxon>
    </lineage>
</organism>
<dbReference type="GO" id="GO:0016020">
    <property type="term" value="C:membrane"/>
    <property type="evidence" value="ECO:0007669"/>
    <property type="project" value="UniProtKB-SubCell"/>
</dbReference>
<evidence type="ECO:0000313" key="3">
    <source>
        <dbReference type="EMBL" id="CAK9180786.1"/>
    </source>
</evidence>
<reference evidence="3 4" key="1">
    <citation type="submission" date="2024-02" db="EMBL/GenBank/DDBJ databases">
        <authorList>
            <person name="Vignale AGUSTIN F."/>
            <person name="Sosa J E."/>
            <person name="Modenutti C."/>
        </authorList>
    </citation>
    <scope>NUCLEOTIDE SEQUENCE [LARGE SCALE GENOMIC DNA]</scope>
</reference>
<dbReference type="EMBL" id="CAUOFW020007835">
    <property type="protein sequence ID" value="CAK9180786.1"/>
    <property type="molecule type" value="Genomic_DNA"/>
</dbReference>
<dbReference type="AlphaFoldDB" id="A0ABC8UID9"/>
<feature type="compositionally biased region" description="Basic and acidic residues" evidence="2">
    <location>
        <begin position="231"/>
        <end position="247"/>
    </location>
</feature>
<protein>
    <recommendedName>
        <fullName evidence="1">HVA22-like protein</fullName>
    </recommendedName>
</protein>
<dbReference type="Proteomes" id="UP001642360">
    <property type="component" value="Unassembled WGS sequence"/>
</dbReference>
<dbReference type="PANTHER" id="PTHR12300:SF162">
    <property type="entry name" value="HVA22-LIKE PROTEIN J"/>
    <property type="match status" value="1"/>
</dbReference>
<name>A0ABC8UID9_9AQUA</name>
<feature type="compositionally biased region" description="Basic and acidic residues" evidence="2">
    <location>
        <begin position="156"/>
        <end position="169"/>
    </location>
</feature>
<sequence>MLGELITRGLLMVLGYAYPAFECFKTVEKNKVHIEELRFWCQYWIIVALLTILERIGDAFVSWVPMYGEMKLALFIYLWYPKTKGTGFIYETFLRPYVAKHETDIERNLLDLRARAWDLAIYYWQNCTQLGQSAFFDLLNYLGSQSSKLKNQSSKSKKDDKEKDKDKGKGSPLPPPNTPFSFMYGRQPSDKRRPDSWRLETQPPNPETVQVHFNSQTHFVHTGDTSIPESPTRHGSTDASHGQDQRSSKFRFRRSK</sequence>
<evidence type="ECO:0000256" key="2">
    <source>
        <dbReference type="SAM" id="MobiDB-lite"/>
    </source>
</evidence>
<feature type="compositionally biased region" description="Polar residues" evidence="2">
    <location>
        <begin position="207"/>
        <end position="230"/>
    </location>
</feature>
<accession>A0ABC8UID9</accession>
<comment type="caution">
    <text evidence="3">The sequence shown here is derived from an EMBL/GenBank/DDBJ whole genome shotgun (WGS) entry which is preliminary data.</text>
</comment>
<comment type="similarity">
    <text evidence="1">Belongs to the DP1 family.</text>
</comment>
<evidence type="ECO:0000256" key="1">
    <source>
        <dbReference type="RuleBase" id="RU362006"/>
    </source>
</evidence>
<evidence type="ECO:0000313" key="4">
    <source>
        <dbReference type="Proteomes" id="UP001642360"/>
    </source>
</evidence>
<dbReference type="Pfam" id="PF03134">
    <property type="entry name" value="TB2_DP1_HVA22"/>
    <property type="match status" value="1"/>
</dbReference>
<comment type="subcellular location">
    <subcellularLocation>
        <location evidence="1">Membrane</location>
        <topology evidence="1">Multi-pass membrane protein</topology>
    </subcellularLocation>
</comment>
<gene>
    <name evidence="3" type="ORF">ILEXP_LOCUS50812</name>
</gene>